<proteinExistence type="predicted"/>
<dbReference type="AlphaFoldDB" id="A0A2A6BK69"/>
<sequence length="102" mass="11870">MSELRIFLTFLLISSLFFYTVHRGKRSPVGEELTQAQFCLKYNESDEPLRYCGDRIIKEAEFFMAGCPDRGPPKFSKVVNVTHECCEKKCTRTQIKCFICDE</sequence>
<reference evidence="1" key="2">
    <citation type="submission" date="2022-06" db="UniProtKB">
        <authorList>
            <consortium name="EnsemblMetazoa"/>
        </authorList>
    </citation>
    <scope>IDENTIFICATION</scope>
    <source>
        <strain evidence="1">PS312</strain>
    </source>
</reference>
<evidence type="ECO:0000313" key="1">
    <source>
        <dbReference type="EnsemblMetazoa" id="PPA39366.1"/>
    </source>
</evidence>
<accession>A0A8R1YW48</accession>
<name>A0A2A6BK69_PRIPA</name>
<reference evidence="2" key="1">
    <citation type="journal article" date="2008" name="Nat. Genet.">
        <title>The Pristionchus pacificus genome provides a unique perspective on nematode lifestyle and parasitism.</title>
        <authorList>
            <person name="Dieterich C."/>
            <person name="Clifton S.W."/>
            <person name="Schuster L.N."/>
            <person name="Chinwalla A."/>
            <person name="Delehaunty K."/>
            <person name="Dinkelacker I."/>
            <person name="Fulton L."/>
            <person name="Fulton R."/>
            <person name="Godfrey J."/>
            <person name="Minx P."/>
            <person name="Mitreva M."/>
            <person name="Roeseler W."/>
            <person name="Tian H."/>
            <person name="Witte H."/>
            <person name="Yang S.P."/>
            <person name="Wilson R.K."/>
            <person name="Sommer R.J."/>
        </authorList>
    </citation>
    <scope>NUCLEOTIDE SEQUENCE [LARGE SCALE GENOMIC DNA]</scope>
    <source>
        <strain evidence="2">PS312</strain>
    </source>
</reference>
<organism evidence="1 2">
    <name type="scientific">Pristionchus pacificus</name>
    <name type="common">Parasitic nematode worm</name>
    <dbReference type="NCBI Taxonomy" id="54126"/>
    <lineage>
        <taxon>Eukaryota</taxon>
        <taxon>Metazoa</taxon>
        <taxon>Ecdysozoa</taxon>
        <taxon>Nematoda</taxon>
        <taxon>Chromadorea</taxon>
        <taxon>Rhabditida</taxon>
        <taxon>Rhabditina</taxon>
        <taxon>Diplogasteromorpha</taxon>
        <taxon>Diplogasteroidea</taxon>
        <taxon>Neodiplogasteridae</taxon>
        <taxon>Pristionchus</taxon>
    </lineage>
</organism>
<gene>
    <name evidence="1" type="primary">WBGene00277735</name>
</gene>
<keyword evidence="2" id="KW-1185">Reference proteome</keyword>
<dbReference type="EnsemblMetazoa" id="PPA39366.1">
    <property type="protein sequence ID" value="PPA39366.1"/>
    <property type="gene ID" value="WBGene00277735"/>
</dbReference>
<dbReference type="InterPro" id="IPR036438">
    <property type="entry name" value="Insulin-like_sf"/>
</dbReference>
<accession>A0A2A6BK69</accession>
<evidence type="ECO:0000313" key="2">
    <source>
        <dbReference type="Proteomes" id="UP000005239"/>
    </source>
</evidence>
<dbReference type="SUPFAM" id="SSF56994">
    <property type="entry name" value="Insulin-like"/>
    <property type="match status" value="1"/>
</dbReference>
<dbReference type="Proteomes" id="UP000005239">
    <property type="component" value="Unassembled WGS sequence"/>
</dbReference>
<protein>
    <submittedName>
        <fullName evidence="1">Uncharacterized protein</fullName>
    </submittedName>
</protein>